<feature type="region of interest" description="Disordered" evidence="1">
    <location>
        <begin position="66"/>
        <end position="123"/>
    </location>
</feature>
<name>A0A1Y1ZLX1_9PLEO</name>
<dbReference type="OrthoDB" id="5384020at2759"/>
<gene>
    <name evidence="2" type="ORF">BCR34DRAFT_484450</name>
</gene>
<evidence type="ECO:0000313" key="3">
    <source>
        <dbReference type="Proteomes" id="UP000193144"/>
    </source>
</evidence>
<organism evidence="2 3">
    <name type="scientific">Clohesyomyces aquaticus</name>
    <dbReference type="NCBI Taxonomy" id="1231657"/>
    <lineage>
        <taxon>Eukaryota</taxon>
        <taxon>Fungi</taxon>
        <taxon>Dikarya</taxon>
        <taxon>Ascomycota</taxon>
        <taxon>Pezizomycotina</taxon>
        <taxon>Dothideomycetes</taxon>
        <taxon>Pleosporomycetidae</taxon>
        <taxon>Pleosporales</taxon>
        <taxon>Lindgomycetaceae</taxon>
        <taxon>Clohesyomyces</taxon>
    </lineage>
</organism>
<feature type="compositionally biased region" description="Polar residues" evidence="1">
    <location>
        <begin position="24"/>
        <end position="40"/>
    </location>
</feature>
<proteinExistence type="predicted"/>
<dbReference type="AlphaFoldDB" id="A0A1Y1ZLX1"/>
<evidence type="ECO:0000313" key="2">
    <source>
        <dbReference type="EMBL" id="ORY11240.1"/>
    </source>
</evidence>
<comment type="caution">
    <text evidence="2">The sequence shown here is derived from an EMBL/GenBank/DDBJ whole genome shotgun (WGS) entry which is preliminary data.</text>
</comment>
<keyword evidence="3" id="KW-1185">Reference proteome</keyword>
<accession>A0A1Y1ZLX1</accession>
<reference evidence="2 3" key="1">
    <citation type="submission" date="2016-07" db="EMBL/GenBank/DDBJ databases">
        <title>Pervasive Adenine N6-methylation of Active Genes in Fungi.</title>
        <authorList>
            <consortium name="DOE Joint Genome Institute"/>
            <person name="Mondo S.J."/>
            <person name="Dannebaum R.O."/>
            <person name="Kuo R.C."/>
            <person name="Labutti K."/>
            <person name="Haridas S."/>
            <person name="Kuo A."/>
            <person name="Salamov A."/>
            <person name="Ahrendt S.R."/>
            <person name="Lipzen A."/>
            <person name="Sullivan W."/>
            <person name="Andreopoulos W.B."/>
            <person name="Clum A."/>
            <person name="Lindquist E."/>
            <person name="Daum C."/>
            <person name="Ramamoorthy G.K."/>
            <person name="Gryganskyi A."/>
            <person name="Culley D."/>
            <person name="Magnuson J.K."/>
            <person name="James T.Y."/>
            <person name="O'Malley M.A."/>
            <person name="Stajich J.E."/>
            <person name="Spatafora J.W."/>
            <person name="Visel A."/>
            <person name="Grigoriev I.V."/>
        </authorList>
    </citation>
    <scope>NUCLEOTIDE SEQUENCE [LARGE SCALE GENOMIC DNA]</scope>
    <source>
        <strain evidence="2 3">CBS 115471</strain>
    </source>
</reference>
<feature type="compositionally biased region" description="Polar residues" evidence="1">
    <location>
        <begin position="74"/>
        <end position="99"/>
    </location>
</feature>
<dbReference type="Proteomes" id="UP000193144">
    <property type="component" value="Unassembled WGS sequence"/>
</dbReference>
<protein>
    <submittedName>
        <fullName evidence="2">Uncharacterized protein</fullName>
    </submittedName>
</protein>
<dbReference type="EMBL" id="MCFA01000063">
    <property type="protein sequence ID" value="ORY11240.1"/>
    <property type="molecule type" value="Genomic_DNA"/>
</dbReference>
<evidence type="ECO:0000256" key="1">
    <source>
        <dbReference type="SAM" id="MobiDB-lite"/>
    </source>
</evidence>
<sequence>MSSTGRNSPPLPSPGATDRRRASITGQTFQDLFGRQNSFGGQNGTPAYPGPITTAAVNAQRRRLSLTTVGLAHSPNQSSPFQTSRPRTESLSSANSGSVDESPFEDELGPSASSSSSNPTTPFARRLSFGARALRDVRQSNGNTGNANGEGYNVAENLRSRAQRTSISTAHPLHSNPQPPMHQRAKSVAVLEPPAREMPKQAKVPDAFGERILKGDFYMD</sequence>
<feature type="region of interest" description="Disordered" evidence="1">
    <location>
        <begin position="1"/>
        <end position="52"/>
    </location>
</feature>